<dbReference type="GO" id="GO:0005975">
    <property type="term" value="P:carbohydrate metabolic process"/>
    <property type="evidence" value="ECO:0007669"/>
    <property type="project" value="InterPro"/>
</dbReference>
<comment type="similarity">
    <text evidence="1 4">Belongs to the glycosyl hydrolase 31 family.</text>
</comment>
<evidence type="ECO:0000313" key="6">
    <source>
        <dbReference type="EMBL" id="KOB79203.1"/>
    </source>
</evidence>
<dbReference type="STRING" id="104452.A0A0L7LUQ6"/>
<dbReference type="Proteomes" id="UP000037510">
    <property type="component" value="Unassembled WGS sequence"/>
</dbReference>
<keyword evidence="2 4" id="KW-0378">Hydrolase</keyword>
<feature type="domain" description="Glycoside hydrolase family 31 TIM barrel" evidence="5">
    <location>
        <begin position="234"/>
        <end position="320"/>
    </location>
</feature>
<evidence type="ECO:0000256" key="4">
    <source>
        <dbReference type="RuleBase" id="RU361185"/>
    </source>
</evidence>
<protein>
    <submittedName>
        <fullName evidence="6">Alpha-glucosidase</fullName>
    </submittedName>
</protein>
<evidence type="ECO:0000259" key="5">
    <source>
        <dbReference type="Pfam" id="PF01055"/>
    </source>
</evidence>
<dbReference type="Gene3D" id="3.20.20.70">
    <property type="entry name" value="Aldolase class I"/>
    <property type="match status" value="1"/>
</dbReference>
<gene>
    <name evidence="6" type="ORF">OBRU01_00164</name>
</gene>
<accession>A0A0L7LUQ6</accession>
<dbReference type="PANTHER" id="PTHR43053">
    <property type="entry name" value="GLYCOSIDASE FAMILY 31"/>
    <property type="match status" value="1"/>
</dbReference>
<evidence type="ECO:0000256" key="3">
    <source>
        <dbReference type="ARBA" id="ARBA00023295"/>
    </source>
</evidence>
<name>A0A0L7LUQ6_OPEBR</name>
<dbReference type="Pfam" id="PF01055">
    <property type="entry name" value="Glyco_hydro_31_2nd"/>
    <property type="match status" value="1"/>
</dbReference>
<proteinExistence type="inferred from homology"/>
<dbReference type="EMBL" id="JTDY01000044">
    <property type="protein sequence ID" value="KOB79203.1"/>
    <property type="molecule type" value="Genomic_DNA"/>
</dbReference>
<keyword evidence="7" id="KW-1185">Reference proteome</keyword>
<feature type="non-terminal residue" evidence="6">
    <location>
        <position position="324"/>
    </location>
</feature>
<dbReference type="GO" id="GO:0004557">
    <property type="term" value="F:alpha-galactosidase activity"/>
    <property type="evidence" value="ECO:0007669"/>
    <property type="project" value="UniProtKB-ARBA"/>
</dbReference>
<dbReference type="AlphaFoldDB" id="A0A0L7LUQ6"/>
<dbReference type="InterPro" id="IPR000322">
    <property type="entry name" value="Glyco_hydro_31_TIM"/>
</dbReference>
<sequence length="324" mass="37212">MPDAFAGRSQPGWNDARSLQQSCHNNLLTHVSPSGEISEVINVIGRHTGAIKDVVHNGDVVIQFEHDTTLRINTEVVAGTRNGIILTLTWEAPKHVVLEDCVNLGAAHWFGGPQQKRQYWPIERLVLPNYSYITKEADNCAVAEPYWLNSRGVFYYFDKKVPLFVDQNDLEKNAACFIASVKPPFSSNRTKNELIYAIGIFDDVRKAHEYAVERYLDKPTGIPDERMMTYPIWSTWARYKRNIDHDLVLKFADEINDKGFPNSQFEIDDLWEVCYGSQTVDVNRFPSMRSTVDKLKEKGYRVTVWTHPFVNKGCEPWYSEAMDN</sequence>
<evidence type="ECO:0000256" key="1">
    <source>
        <dbReference type="ARBA" id="ARBA00007806"/>
    </source>
</evidence>
<dbReference type="InterPro" id="IPR017853">
    <property type="entry name" value="GH"/>
</dbReference>
<comment type="caution">
    <text evidence="6">The sequence shown here is derived from an EMBL/GenBank/DDBJ whole genome shotgun (WGS) entry which is preliminary data.</text>
</comment>
<reference evidence="6 7" key="1">
    <citation type="journal article" date="2015" name="Genome Biol. Evol.">
        <title>The genome of winter moth (Operophtera brumata) provides a genomic perspective on sexual dimorphism and phenology.</title>
        <authorList>
            <person name="Derks M.F."/>
            <person name="Smit S."/>
            <person name="Salis L."/>
            <person name="Schijlen E."/>
            <person name="Bossers A."/>
            <person name="Mateman C."/>
            <person name="Pijl A.S."/>
            <person name="de Ridder D."/>
            <person name="Groenen M.A."/>
            <person name="Visser M.E."/>
            <person name="Megens H.J."/>
        </authorList>
    </citation>
    <scope>NUCLEOTIDE SEQUENCE [LARGE SCALE GENOMIC DNA]</scope>
    <source>
        <strain evidence="6">WM2013NL</strain>
        <tissue evidence="6">Head and thorax</tissue>
    </source>
</reference>
<dbReference type="InterPro" id="IPR050985">
    <property type="entry name" value="Alpha-glycosidase_related"/>
</dbReference>
<evidence type="ECO:0000256" key="2">
    <source>
        <dbReference type="ARBA" id="ARBA00022801"/>
    </source>
</evidence>
<evidence type="ECO:0000313" key="7">
    <source>
        <dbReference type="Proteomes" id="UP000037510"/>
    </source>
</evidence>
<dbReference type="InterPro" id="IPR013785">
    <property type="entry name" value="Aldolase_TIM"/>
</dbReference>
<organism evidence="6 7">
    <name type="scientific">Operophtera brumata</name>
    <name type="common">Winter moth</name>
    <name type="synonym">Phalaena brumata</name>
    <dbReference type="NCBI Taxonomy" id="104452"/>
    <lineage>
        <taxon>Eukaryota</taxon>
        <taxon>Metazoa</taxon>
        <taxon>Ecdysozoa</taxon>
        <taxon>Arthropoda</taxon>
        <taxon>Hexapoda</taxon>
        <taxon>Insecta</taxon>
        <taxon>Pterygota</taxon>
        <taxon>Neoptera</taxon>
        <taxon>Endopterygota</taxon>
        <taxon>Lepidoptera</taxon>
        <taxon>Glossata</taxon>
        <taxon>Ditrysia</taxon>
        <taxon>Geometroidea</taxon>
        <taxon>Geometridae</taxon>
        <taxon>Larentiinae</taxon>
        <taxon>Operophtera</taxon>
    </lineage>
</organism>
<dbReference type="SUPFAM" id="SSF51445">
    <property type="entry name" value="(Trans)glycosidases"/>
    <property type="match status" value="1"/>
</dbReference>
<keyword evidence="3 4" id="KW-0326">Glycosidase</keyword>
<dbReference type="PANTHER" id="PTHR43053:SF4">
    <property type="entry name" value="MYOGENESIS-REGULATING GLYCOSIDASE"/>
    <property type="match status" value="1"/>
</dbReference>